<keyword evidence="1" id="KW-0378">Hydrolase</keyword>
<dbReference type="SUPFAM" id="SSF56672">
    <property type="entry name" value="DNA/RNA polymerases"/>
    <property type="match status" value="1"/>
</dbReference>
<dbReference type="AlphaFoldDB" id="A0A077WIL2"/>
<accession>A0A077WIL2</accession>
<dbReference type="GO" id="GO:0006508">
    <property type="term" value="P:proteolysis"/>
    <property type="evidence" value="ECO:0007669"/>
    <property type="project" value="InterPro"/>
</dbReference>
<dbReference type="EMBL" id="LK023320">
    <property type="protein sequence ID" value="CDS06462.1"/>
    <property type="molecule type" value="Genomic_DNA"/>
</dbReference>
<proteinExistence type="predicted"/>
<dbReference type="Gene3D" id="3.10.10.10">
    <property type="entry name" value="HIV Type 1 Reverse Transcriptase, subunit A, domain 1"/>
    <property type="match status" value="1"/>
</dbReference>
<dbReference type="PANTHER" id="PTHR15503">
    <property type="entry name" value="LDOC1 RELATED"/>
    <property type="match status" value="1"/>
</dbReference>
<dbReference type="OrthoDB" id="2290219at2759"/>
<dbReference type="InterPro" id="IPR021109">
    <property type="entry name" value="Peptidase_aspartic_dom_sf"/>
</dbReference>
<evidence type="ECO:0000313" key="2">
    <source>
        <dbReference type="EMBL" id="CDS06462.1"/>
    </source>
</evidence>
<dbReference type="GO" id="GO:0004190">
    <property type="term" value="F:aspartic-type endopeptidase activity"/>
    <property type="evidence" value="ECO:0007669"/>
    <property type="project" value="UniProtKB-KW"/>
</dbReference>
<protein>
    <recommendedName>
        <fullName evidence="3">Peptidase A2 domain-containing protein</fullName>
    </recommendedName>
</protein>
<dbReference type="Gene3D" id="2.40.70.10">
    <property type="entry name" value="Acid Proteases"/>
    <property type="match status" value="1"/>
</dbReference>
<dbReference type="InterPro" id="IPR032567">
    <property type="entry name" value="RTL1-rel"/>
</dbReference>
<dbReference type="CDD" id="cd00303">
    <property type="entry name" value="retropepsin_like"/>
    <property type="match status" value="1"/>
</dbReference>
<sequence>MQVAPSDRLVDAAVGGHQSDDAVQNAHTEENKLREDCCHLDELNSCTGESLPLYGGMTRKKRILALIDTGASASYVSSRFCKDLDKVDIVARDVETAGGHILKISKQVVFLFSLSDCDMQVDACVLDTKFDNIVLNGKKYKLEPEWYLGESGVRYLLSHQQVGKAVRKNKVEAVYMLHLLENEIKSKDIPPTLQALVNEYSDVFRDKLPGLRPERDLEHVIDTGDAKPISRLPFRMSRLELDELRRQLDELFKLGLIKPSVSPSDIHRRMMYLCNNGCWL</sequence>
<dbReference type="InterPro" id="IPR043502">
    <property type="entry name" value="DNA/RNA_pol_sf"/>
</dbReference>
<reference evidence="2" key="1">
    <citation type="journal article" date="2014" name="Genome Announc.">
        <title>De novo whole-genome sequence and genome annotation of Lichtheimia ramosa.</title>
        <authorList>
            <person name="Linde J."/>
            <person name="Schwartze V."/>
            <person name="Binder U."/>
            <person name="Lass-Florl C."/>
            <person name="Voigt K."/>
            <person name="Horn F."/>
        </authorList>
    </citation>
    <scope>NUCLEOTIDE SEQUENCE</scope>
    <source>
        <strain evidence="2">JMRC FSU:6197</strain>
    </source>
</reference>
<organism evidence="2">
    <name type="scientific">Lichtheimia ramosa</name>
    <dbReference type="NCBI Taxonomy" id="688394"/>
    <lineage>
        <taxon>Eukaryota</taxon>
        <taxon>Fungi</taxon>
        <taxon>Fungi incertae sedis</taxon>
        <taxon>Mucoromycota</taxon>
        <taxon>Mucoromycotina</taxon>
        <taxon>Mucoromycetes</taxon>
        <taxon>Mucorales</taxon>
        <taxon>Lichtheimiaceae</taxon>
        <taxon>Lichtheimia</taxon>
    </lineage>
</organism>
<dbReference type="PROSITE" id="PS00141">
    <property type="entry name" value="ASP_PROTEASE"/>
    <property type="match status" value="1"/>
</dbReference>
<evidence type="ECO:0008006" key="3">
    <source>
        <dbReference type="Google" id="ProtNLM"/>
    </source>
</evidence>
<keyword evidence="1" id="KW-0064">Aspartyl protease</keyword>
<dbReference type="InterPro" id="IPR001969">
    <property type="entry name" value="Aspartic_peptidase_AS"/>
</dbReference>
<keyword evidence="1" id="KW-0645">Protease</keyword>
<gene>
    <name evidence="2" type="ORF">LRAMOSA08990</name>
</gene>
<name>A0A077WIL2_9FUNG</name>
<evidence type="ECO:0000256" key="1">
    <source>
        <dbReference type="ARBA" id="ARBA00022750"/>
    </source>
</evidence>
<dbReference type="PANTHER" id="PTHR15503:SF45">
    <property type="entry name" value="RNA-DIRECTED DNA POLYMERASE HOMOLOG"/>
    <property type="match status" value="1"/>
</dbReference>